<dbReference type="InterPro" id="IPR021146">
    <property type="entry name" value="Phage_gp6-like_head-tail"/>
</dbReference>
<proteinExistence type="predicted"/>
<organism evidence="1 2">
    <name type="scientific">Acinetobacter tandoii DSM 14970 = CIP 107469</name>
    <dbReference type="NCBI Taxonomy" id="1120927"/>
    <lineage>
        <taxon>Bacteria</taxon>
        <taxon>Pseudomonadati</taxon>
        <taxon>Pseudomonadota</taxon>
        <taxon>Gammaproteobacteria</taxon>
        <taxon>Moraxellales</taxon>
        <taxon>Moraxellaceae</taxon>
        <taxon>Acinetobacter</taxon>
    </lineage>
</organism>
<comment type="caution">
    <text evidence="1">The sequence shown here is derived from an EMBL/GenBank/DDBJ whole genome shotgun (WGS) entry which is preliminary data.</text>
</comment>
<dbReference type="Pfam" id="PF05135">
    <property type="entry name" value="Phage_connect_1"/>
    <property type="match status" value="1"/>
</dbReference>
<dbReference type="CDD" id="cd08054">
    <property type="entry name" value="gp6"/>
    <property type="match status" value="1"/>
</dbReference>
<gene>
    <name evidence="1" type="ORF">I593_01575</name>
</gene>
<dbReference type="RefSeq" id="WP_016166660.1">
    <property type="nucleotide sequence ID" value="NZ_JHZG01000011.1"/>
</dbReference>
<dbReference type="Proteomes" id="UP000016201">
    <property type="component" value="Unassembled WGS sequence"/>
</dbReference>
<evidence type="ECO:0008006" key="3">
    <source>
        <dbReference type="Google" id="ProtNLM"/>
    </source>
</evidence>
<evidence type="ECO:0000313" key="2">
    <source>
        <dbReference type="Proteomes" id="UP000016201"/>
    </source>
</evidence>
<keyword evidence="2" id="KW-1185">Reference proteome</keyword>
<dbReference type="eggNOG" id="ENOG5032YI1">
    <property type="taxonomic scope" value="Bacteria"/>
</dbReference>
<dbReference type="Gene3D" id="1.10.3230.30">
    <property type="entry name" value="Phage gp6-like head-tail connector protein"/>
    <property type="match status" value="1"/>
</dbReference>
<reference evidence="1 2" key="1">
    <citation type="submission" date="2013-03" db="EMBL/GenBank/DDBJ databases">
        <title>The Genome Sequence of Acinetobacter tandoii CIP 107469.</title>
        <authorList>
            <consortium name="The Broad Institute Genome Sequencing Platform"/>
            <consortium name="The Broad Institute Genome Sequencing Center for Infectious Disease"/>
            <person name="Cerqueira G."/>
            <person name="Feldgarden M."/>
            <person name="Courvalin P."/>
            <person name="Perichon B."/>
            <person name="Grillot-Courvalin C."/>
            <person name="Clermont D."/>
            <person name="Rocha E."/>
            <person name="Yoon E.-J."/>
            <person name="Nemec A."/>
            <person name="Walker B."/>
            <person name="Young S.K."/>
            <person name="Zeng Q."/>
            <person name="Gargeya S."/>
            <person name="Fitzgerald M."/>
            <person name="Haas B."/>
            <person name="Abouelleil A."/>
            <person name="Alvarado L."/>
            <person name="Arachchi H.M."/>
            <person name="Berlin A.M."/>
            <person name="Chapman S.B."/>
            <person name="Dewar J."/>
            <person name="Goldberg J."/>
            <person name="Griggs A."/>
            <person name="Gujja S."/>
            <person name="Hansen M."/>
            <person name="Howarth C."/>
            <person name="Imamovic A."/>
            <person name="Larimer J."/>
            <person name="McCowan C."/>
            <person name="Murphy C."/>
            <person name="Neiman D."/>
            <person name="Pearson M."/>
            <person name="Priest M."/>
            <person name="Roberts A."/>
            <person name="Saif S."/>
            <person name="Shea T."/>
            <person name="Sisk P."/>
            <person name="Sykes S."/>
            <person name="Wortman J."/>
            <person name="Nusbaum C."/>
            <person name="Birren B."/>
        </authorList>
    </citation>
    <scope>NUCLEOTIDE SEQUENCE [LARGE SCALE GENOMIC DNA]</scope>
    <source>
        <strain evidence="1 2">CIP 107469</strain>
    </source>
</reference>
<name>R9B1Q7_9GAMM</name>
<dbReference type="InterPro" id="IPR006450">
    <property type="entry name" value="Phage_HK97_gp6-like"/>
</dbReference>
<sequence length="108" mass="12515">MSDYNITLEKLKQYLSVVHSRDDQFIESLIQVAIEDVQNCIDRRFDDPTTWGNIALVDPSNNIPAPLEAAVKMVVDDLYHNRSTQFDKSLFDNKTFTRLFSPYRKMGV</sequence>
<accession>R9B1Q7</accession>
<dbReference type="EMBL" id="AQFM01000036">
    <property type="protein sequence ID" value="EOR08220.1"/>
    <property type="molecule type" value="Genomic_DNA"/>
</dbReference>
<dbReference type="AlphaFoldDB" id="R9B1Q7"/>
<dbReference type="PATRIC" id="fig|1120927.3.peg.1526"/>
<dbReference type="NCBIfam" id="TIGR01560">
    <property type="entry name" value="put_DNA_pack"/>
    <property type="match status" value="1"/>
</dbReference>
<evidence type="ECO:0000313" key="1">
    <source>
        <dbReference type="EMBL" id="EOR08220.1"/>
    </source>
</evidence>
<dbReference type="OrthoDB" id="8452319at2"/>
<protein>
    <recommendedName>
        <fullName evidence="3">Phage gp6-like head-tail connector protein</fullName>
    </recommendedName>
</protein>